<feature type="domain" description="Fibronectin type-III" evidence="2">
    <location>
        <begin position="3454"/>
        <end position="3562"/>
    </location>
</feature>
<dbReference type="Gene3D" id="2.60.40.10">
    <property type="entry name" value="Immunoglobulins"/>
    <property type="match status" value="8"/>
</dbReference>
<proteinExistence type="predicted"/>
<gene>
    <name evidence="3" type="ORF">Poli38472_003030</name>
</gene>
<dbReference type="Pfam" id="PF00041">
    <property type="entry name" value="fn3"/>
    <property type="match status" value="2"/>
</dbReference>
<dbReference type="CDD" id="cd00063">
    <property type="entry name" value="FN3"/>
    <property type="match status" value="5"/>
</dbReference>
<dbReference type="InterPro" id="IPR036116">
    <property type="entry name" value="FN3_sf"/>
</dbReference>
<dbReference type="InterPro" id="IPR013783">
    <property type="entry name" value="Ig-like_fold"/>
</dbReference>
<feature type="domain" description="Fibronectin type-III" evidence="2">
    <location>
        <begin position="4096"/>
        <end position="4194"/>
    </location>
</feature>
<evidence type="ECO:0000256" key="1">
    <source>
        <dbReference type="ARBA" id="ARBA00022737"/>
    </source>
</evidence>
<keyword evidence="4" id="KW-1185">Reference proteome</keyword>
<comment type="caution">
    <text evidence="3">The sequence shown here is derived from an EMBL/GenBank/DDBJ whole genome shotgun (WGS) entry which is preliminary data.</text>
</comment>
<accession>A0A8K1FBC1</accession>
<dbReference type="PANTHER" id="PTHR13817:SF151">
    <property type="entry name" value="TITIN"/>
    <property type="match status" value="1"/>
</dbReference>
<dbReference type="InterPro" id="IPR003961">
    <property type="entry name" value="FN3_dom"/>
</dbReference>
<feature type="domain" description="Fibronectin type-III" evidence="2">
    <location>
        <begin position="4196"/>
        <end position="4303"/>
    </location>
</feature>
<dbReference type="InterPro" id="IPR050964">
    <property type="entry name" value="Striated_Muscle_Regulatory"/>
</dbReference>
<organism evidence="3 4">
    <name type="scientific">Pythium oligandrum</name>
    <name type="common">Mycoparasitic fungus</name>
    <dbReference type="NCBI Taxonomy" id="41045"/>
    <lineage>
        <taxon>Eukaryota</taxon>
        <taxon>Sar</taxon>
        <taxon>Stramenopiles</taxon>
        <taxon>Oomycota</taxon>
        <taxon>Peronosporomycetes</taxon>
        <taxon>Pythiales</taxon>
        <taxon>Pythiaceae</taxon>
        <taxon>Pythium</taxon>
    </lineage>
</organism>
<dbReference type="OrthoDB" id="114660at2759"/>
<protein>
    <recommendedName>
        <fullName evidence="2">Fibronectin type-III domain-containing protein</fullName>
    </recommendedName>
</protein>
<evidence type="ECO:0000259" key="2">
    <source>
        <dbReference type="PROSITE" id="PS50853"/>
    </source>
</evidence>
<keyword evidence="1" id="KW-0677">Repeat</keyword>
<dbReference type="EMBL" id="SPLM01000144">
    <property type="protein sequence ID" value="TMW57105.1"/>
    <property type="molecule type" value="Genomic_DNA"/>
</dbReference>
<dbReference type="SMART" id="SM00060">
    <property type="entry name" value="FN3"/>
    <property type="match status" value="8"/>
</dbReference>
<dbReference type="SUPFAM" id="SSF49265">
    <property type="entry name" value="Fibronectin type III"/>
    <property type="match status" value="8"/>
</dbReference>
<evidence type="ECO:0000313" key="3">
    <source>
        <dbReference type="EMBL" id="TMW57105.1"/>
    </source>
</evidence>
<dbReference type="PANTHER" id="PTHR13817">
    <property type="entry name" value="TITIN"/>
    <property type="match status" value="1"/>
</dbReference>
<name>A0A8K1FBC1_PYTOL</name>
<sequence>MDLTYIYTVTFTGDGVTGDVPELVVDSTFGEFPPAATQATRGNEVVFDPASQFGITHTCESYSDPYAISTFSAACTPSIAAQLCASCITRFDGTVFTIATGTTLAATVAINDRLIAGICVFTVGAVSATSLTVLANDVGLLCSTFTGATLPLFRAVQPTTMIPVKTASNTISAGSVVENLLNTIIDSVTVVRTQSITATFVGSLYEVTFRKRSGRVPLLRCDASTIQRTNTNGAAVCTPIATTTGSMIGGKFTISLAKESDGVVVTTPDIPWDASESLMKSTLEGEVVGGERVFGTVNVRRSVFSPTGNKWSGGFTWQIEFTSRGWDIPKMTVTNALVNSDNTKLQPDLLVEDATSPFNPFAGSRDGNQIAGSITFAFGVVTSQPCMIGVHTDITNLQASKTDAILAAFLVAQLGIPTIQVTRSAATQARGFTWAITFSDPATGGDVAMLDIPATLLTGQNVRTRMFETVKGNQLGGTFQLKFNGETSGPILFSADNLAVQAQLNSLASIKPSSVLVSRTGPAISSTTQVLSYTWSITFRSSVWADPTSDHSNGIAGNWKGPRAKWDDVWPETGYSKAWGRHVGPMASKGFQVMCIKDGLTTTANDNSQNCQSAVATAGVGPILGTFTVTLNSAVAGFMSVKKTVVSTPIAHNAWATRAESGATGTSVEEILEEMENIGDVAVSRSAVNTQTGGYTWTVTFLRDANGPCEQEEPSTSGVRLCNSPGDVPAMTASLGSLAGSTPTVTVCEKTLNNCLQGAVQNGRILRGDFTTFKATGDPGFDQRYFVTIACAGGAAPPCDPIQFFNIALGSEDLPDHLKTKDRFTIDGYPTCIYTVVRVTATQVEVNPSVSCPAMVAGMANNPVSVFIRVPWNADESLVKRVLEASSDQNNEMVDPWKGGRKVSVVRTIFGKYGEVSWQVRFISNPTFTPPGAGNIRDITTVFAPNPTTPDLVSVTQVTPGSAGLSGSFLVDFHSTFGPREIMFDESEDRLQRKLNEMNTIGRVIVKKFQYPSTTTGCTDSSCSGGWEDQPVGVPGTRGGYRWRVRFMKVTGEYGGLTFPAGSGNVGPLAVTLGTLQGNQRAIDLTTNLGGSSPILGGFTLNTSTKATPSLPYSASADSIKQGIESMNLFGEVDVTQEYLLMQRIPNAVATISKDGITATVAGVDDIRQSLALGDRVRFGPSSAANLVGTNGDSPITGVIATSTVTVLAMSPNVRADPTATRLLFPKMNVRIDGLAYQIQRSGHEIQTVAVTLPIGSWDPNEARTYFNLKLKRGGSSQTTTACWPFDIDAATVQRDLNALLVLLIPTAQANEIKVTRSGPMSTEANARKGYVFSVYFLGPSVAGNVAILEADFTGCTAITGAQVAIAVTTQGGKIGHQRLSFATDSGQVVDPTGYFKLSLGGASTGCLKWGISASDLEAQLEGTLNTGNVLVARRGSGASVTEVQRLRMTSNSQVTTTNTGLFQLAFTVGGKTSWTTGCLAYGISAEELQVAINQMSNIAAAVSHVAVTRDGDGTSVWGYGYEYTINFRGPIAGGYSNLLGNVAQLEVFNVGSSPCAPVVGGAPALIMETVRDGGPGYTYDIYFLNYAAAYTPQLSIQHEGNGGVCTTGWTHTGGSVREAIVDVVSLGGSSEVQTLVFKDSAAQIPAGSSYKLTFGGASTNCIVFDASASALETALAGLATIATGGVLVSRDQHPVTAPNGYIYAITFVGELTTGDVPLLATVLNDPLCQAFAVTTQVVVTEQVKGGAHPGGFVTTALYDGEQPGQHVAYAVSQVFSVLNEQIDIQQLLVTNPQSDLTVNSVYKLVVLGVTTVSIRWDASEDDMETALTVAGVNDGDIVVTRRKDAALAPNGYVYTIYFSGNTVKGIVAAITVNTKTSFGSGDVLVSTVQNGVDNAPSFLTTSIPLALPSDSSTSSAYLGMDASLNVFKVNGFLWTIKFKSTIGNIPALGMRSDGLSGTFTVLDDFVPGSSSNSYVMSSLYPGINYFVRVAASTDIGTGPLTDPASKIPSGVATAVQNLAAVYALYVREVQEIRVAATHINEIQEIKTSAATMAEVQTVRTYASADACTDGNCIGGLFAFRVPTVQTIKVSAQGPITAGSYSIRFVRYKSNGAGAFVADGTVFDTVKISWDASADDVKMAMAALDSVDASDLIVTRDGDGSSAFGYGYILSITFIGNKVAGETDKITIKDSTSGCGTCDPFVTTGNVPYAITVSINSGQAMGTDTAVQEVIVKASKPVVSGSYRLEFTNLGAPVQSACINFDAPARGTDVRAMEGILIAMSNIDVVYVTRDLDPVRAPNGFVYQVFFYGNGVYGPMITMEVVMCEAFKTQENNVLTTNGVNGLVTVTTIDTGGITAGNTFVDAASATADQLEADLNRLPVFGDVIVTRSLVDQQGGFVWTVAFKDSEGNLPQFICAVDATFAGRTGTACETTTLTDGNALSGTFVVESSVPIAFDASAATMKAALEAMSWIGTVQVVRAGPTPQMGFTWTITFLDYMGDVPPLLITSSLVGTGSAIQVTEITKGNFIGGTFTLTYLSSTTAPIASNAKATAQDSNSDGTSLQEKLQALSTIGPTSVTRSAMDPDGGYTWLVSFLDNNLNPGDVPLLVGNATLLTGVGVVVATREIQKGSNAVGDQLWISFDPPVSDQGSPISKYVVRWDTSALFTASPSEVSITEPEKLYLVQRVMTGAPSLGWSRLKATEVAEVQTVTIANGVANGATFMLSFRGVASATLTAGVSTAADLLAALSGISTIGTVTVTPTTGLVAANAVFQVTFVDKPGDLPFLSSTPAATATITETTKGVANYRKEVIVFSCLATTGTVTFQYGAATQAIAFDATLVITKTHLETLFNVEAGGIRVLSSQSLLCAPAGPADVTIVFDRVYGDITLQITSATVGTTITRNTIASIDGIYNDVAAKMSGTFQVGYKGEYTRALNAESSALDMRYALEDLITIDTVAVSREASYQALPGTVDVVNGQIFVTCSIGQTCGFLRSAYGLPGYHIRIGGTWYRVRTSPTTQDSLDATRLYLGDTNGREIGYQGETRMGVTVYEWTKGYVWAVYMLRVAQPLAYLRAKIPRLVPSDSTVMIAGSACDKCYYLPTQTTKRLTMGQEYFIDITAYNENGKGQLPVNGPIRATPSQVPNAPSNVDFVVVSGKELEVFFSPPALASTNVSPNFNNDISSYIVQWDLRNDFKHGLPVCTACATALQVNALTVSQSLVTLLAVNSKFTIAAENCVLTVAAITATRIDVSPNHGCSQFNTGAYPLYYYTYPPAILTGDQIQGSPPFRYLISNLVVSTQYYVRVAAVNSVPVQQIALSGNPPDNRKWSFPLAATTKDTVPDPPVSVYLYPFSGTTLEIQIQPPTRDGQGLGGAAITFYWVDIDTVSTFDSATKAAPVEVGVSGPDIPVLYAGGPRVYYSKNLQTGVRYFVQVKAKNSIGYSRATIAPNPLAPTQSPDGPVNVKVATVLTSPTPIDYATVTWQKPLTDGGLPVTSYKIEWWGADSRPEIQVIEIKWTTIPTTAPFKLAFGGLQTGNMPFDVAPENLRSALMNLGPTKIQHVQVTRSTVNINKGYQWRVTFQNNLNTGDQPMIQLEFGTIVGGTDVTGRVFEAQFGIAAPQLNFPGKREVQVLLTSHATTTVGGYFRLSYKGSAWSNYLSATIAGADLKLALEALPTVGKVTVTSQGASTNGQIWTITFESAVGNLPTLIVDSSKLTPAGAFIGVKDGDNAVDKTGARCVPGDDICPGSWSTYKTGIAAMATIGESAVAYQFYETIDATTLSYKVTGLVPGKTYYVAVTAKNALGLGSRIRSTPTTIIPPVQAPSPPSLVTVDVNPGVATQLKVTWSAPPSDGGGEVRMYRVEYDPSPLFRNRGYQDFWCPTAPTYAVWTVQTYRQGNTGKPIGNGYFNLLLTRQNLVLQTEPIPWNAVATSAEEVGDNAPALSKVFCVDCPGCTDVCQSQPAFSFGRRELSGSLQSKLEYLSTVNQVQIVRSAVAADGGYTWTITFQDVGDDFVLAPFIPGAPTLTCDDNVCNGGGYRIQTTKITNGISNPPCTGSQIIPANGALNKGQLYYVRVFSFNKIGFSLPGLAASPQKPMVVPGPPTGVTLQVLTVSELKVLFSPPDDDGGDTVVEYLVEWATNNAFTNAQSGSVVLLSGGAPYYRVISNLVKGTFYYVRVKAKNSQGYGQYQISSPTSLNPYTTPSAPTQVLMGVTSSTMLTVQWSIPDDDGGDAISGYLVQWDISAGFDSLSAEATKAKITDVTQRSYTITLLTPGTTYYVRVSAINSGGAGTSQTTTPASLVPVNTRPGKPHSLQAAPTANARELLVTWQQPRIPAHGIPCSGTQLVPLSCPIFVGLDVVYGGSSLESYLVQYSDNSDFTGFNWLGVATTSALLQGLDSGKLYYVRVLTINSEGQKSDFCGRANSGGYLCPDNLVLLDGNIVTGTLVAATPA</sequence>
<reference evidence="3" key="1">
    <citation type="submission" date="2019-03" db="EMBL/GenBank/DDBJ databases">
        <title>Long read genome sequence of the mycoparasitic Pythium oligandrum ATCC 38472 isolated from sugarbeet rhizosphere.</title>
        <authorList>
            <person name="Gaulin E."/>
        </authorList>
    </citation>
    <scope>NUCLEOTIDE SEQUENCE</scope>
    <source>
        <strain evidence="3">ATCC 38472_TT</strain>
    </source>
</reference>
<dbReference type="PROSITE" id="PS50853">
    <property type="entry name" value="FN3"/>
    <property type="match status" value="3"/>
</dbReference>
<evidence type="ECO:0000313" key="4">
    <source>
        <dbReference type="Proteomes" id="UP000794436"/>
    </source>
</evidence>
<dbReference type="Proteomes" id="UP000794436">
    <property type="component" value="Unassembled WGS sequence"/>
</dbReference>